<accession>A0A4Y2QWI8</accession>
<comment type="caution">
    <text evidence="1">The sequence shown here is derived from an EMBL/GenBank/DDBJ whole genome shotgun (WGS) entry which is preliminary data.</text>
</comment>
<dbReference type="EMBL" id="BGPR01015030">
    <property type="protein sequence ID" value="GBN67737.1"/>
    <property type="molecule type" value="Genomic_DNA"/>
</dbReference>
<evidence type="ECO:0000313" key="1">
    <source>
        <dbReference type="EMBL" id="GBN67737.1"/>
    </source>
</evidence>
<keyword evidence="2" id="KW-1185">Reference proteome</keyword>
<dbReference type="Proteomes" id="UP000499080">
    <property type="component" value="Unassembled WGS sequence"/>
</dbReference>
<name>A0A4Y2QWI8_ARAVE</name>
<protein>
    <submittedName>
        <fullName evidence="1">Uncharacterized protein</fullName>
    </submittedName>
</protein>
<organism evidence="1 2">
    <name type="scientific">Araneus ventricosus</name>
    <name type="common">Orbweaver spider</name>
    <name type="synonym">Epeira ventricosa</name>
    <dbReference type="NCBI Taxonomy" id="182803"/>
    <lineage>
        <taxon>Eukaryota</taxon>
        <taxon>Metazoa</taxon>
        <taxon>Ecdysozoa</taxon>
        <taxon>Arthropoda</taxon>
        <taxon>Chelicerata</taxon>
        <taxon>Arachnida</taxon>
        <taxon>Araneae</taxon>
        <taxon>Araneomorphae</taxon>
        <taxon>Entelegynae</taxon>
        <taxon>Araneoidea</taxon>
        <taxon>Araneidae</taxon>
        <taxon>Araneus</taxon>
    </lineage>
</organism>
<dbReference type="AlphaFoldDB" id="A0A4Y2QWI8"/>
<evidence type="ECO:0000313" key="2">
    <source>
        <dbReference type="Proteomes" id="UP000499080"/>
    </source>
</evidence>
<proteinExistence type="predicted"/>
<gene>
    <name evidence="1" type="ORF">AVEN_157389_1</name>
</gene>
<sequence length="189" mass="21833">MDYPFLKTGHFGVPKLCLGQRDRLPKNGTIPFGTGRMVMVTLVMPINSASVKKSRMECMDFFMHKSQNALQQTVHYVIQNDRYTYRQDYVTSCVMKSLPVEKYKRQALKPRRVSWNLTCKQADMHETIGGLTKTDELACEVTDNSLTLEHKMDVLVENLKIMEEYIEVSTEIEEILEECYIERGRHGGS</sequence>
<reference evidence="1 2" key="1">
    <citation type="journal article" date="2019" name="Sci. Rep.">
        <title>Orb-weaving spider Araneus ventricosus genome elucidates the spidroin gene catalogue.</title>
        <authorList>
            <person name="Kono N."/>
            <person name="Nakamura H."/>
            <person name="Ohtoshi R."/>
            <person name="Moran D.A.P."/>
            <person name="Shinohara A."/>
            <person name="Yoshida Y."/>
            <person name="Fujiwara M."/>
            <person name="Mori M."/>
            <person name="Tomita M."/>
            <person name="Arakawa K."/>
        </authorList>
    </citation>
    <scope>NUCLEOTIDE SEQUENCE [LARGE SCALE GENOMIC DNA]</scope>
</reference>